<dbReference type="SUPFAM" id="SSF56954">
    <property type="entry name" value="Outer membrane efflux proteins (OEP)"/>
    <property type="match status" value="1"/>
</dbReference>
<feature type="chain" id="PRO_5044965469" evidence="2">
    <location>
        <begin position="32"/>
        <end position="505"/>
    </location>
</feature>
<comment type="subcellular location">
    <subcellularLocation>
        <location evidence="2">Cell membrane</location>
        <topology evidence="2">Lipid-anchor</topology>
    </subcellularLocation>
</comment>
<evidence type="ECO:0000313" key="4">
    <source>
        <dbReference type="Proteomes" id="UP000677126"/>
    </source>
</evidence>
<dbReference type="PROSITE" id="PS51257">
    <property type="entry name" value="PROKAR_LIPOPROTEIN"/>
    <property type="match status" value="1"/>
</dbReference>
<dbReference type="Gene3D" id="1.20.1600.10">
    <property type="entry name" value="Outer membrane efflux proteins (OEP)"/>
    <property type="match status" value="1"/>
</dbReference>
<evidence type="ECO:0000313" key="3">
    <source>
        <dbReference type="EMBL" id="QVM82702.1"/>
    </source>
</evidence>
<dbReference type="InterPro" id="IPR003423">
    <property type="entry name" value="OMP_efflux"/>
</dbReference>
<dbReference type="Pfam" id="PF02321">
    <property type="entry name" value="OEP"/>
    <property type="match status" value="2"/>
</dbReference>
<dbReference type="EMBL" id="CP054856">
    <property type="protein sequence ID" value="QVM82702.1"/>
    <property type="molecule type" value="Genomic_DNA"/>
</dbReference>
<keyword evidence="2" id="KW-0732">Signal</keyword>
<keyword evidence="2" id="KW-0472">Membrane</keyword>
<keyword evidence="2" id="KW-0564">Palmitate</keyword>
<name>A0ABX8E0Q5_9SPHN</name>
<feature type="signal peptide" evidence="2">
    <location>
        <begin position="1"/>
        <end position="31"/>
    </location>
</feature>
<keyword evidence="4" id="KW-1185">Reference proteome</keyword>
<evidence type="ECO:0000256" key="1">
    <source>
        <dbReference type="ARBA" id="ARBA00007613"/>
    </source>
</evidence>
<comment type="similarity">
    <text evidence="1 2">Belongs to the outer membrane factor (OMF) (TC 1.B.17) family.</text>
</comment>
<keyword evidence="2" id="KW-1134">Transmembrane beta strand</keyword>
<protein>
    <submittedName>
        <fullName evidence="3">Efflux transporter outer membrane subunit</fullName>
    </submittedName>
</protein>
<accession>A0ABX8E0Q5</accession>
<dbReference type="PANTHER" id="PTHR30203:SF25">
    <property type="entry name" value="OUTER MEMBRANE PROTEIN-RELATED"/>
    <property type="match status" value="1"/>
</dbReference>
<dbReference type="Gene3D" id="2.20.200.10">
    <property type="entry name" value="Outer membrane efflux proteins (OEP)"/>
    <property type="match status" value="1"/>
</dbReference>
<keyword evidence="2" id="KW-0812">Transmembrane</keyword>
<dbReference type="NCBIfam" id="TIGR01845">
    <property type="entry name" value="outer_NodT"/>
    <property type="match status" value="1"/>
</dbReference>
<dbReference type="RefSeq" id="WP_213502003.1">
    <property type="nucleotide sequence ID" value="NZ_CP054856.1"/>
</dbReference>
<organism evidence="3 4">
    <name type="scientific">Novosphingobium decolorationis</name>
    <dbReference type="NCBI Taxonomy" id="2698673"/>
    <lineage>
        <taxon>Bacteria</taxon>
        <taxon>Pseudomonadati</taxon>
        <taxon>Pseudomonadota</taxon>
        <taxon>Alphaproteobacteria</taxon>
        <taxon>Sphingomonadales</taxon>
        <taxon>Sphingomonadaceae</taxon>
        <taxon>Novosphingobium</taxon>
    </lineage>
</organism>
<reference evidence="3 4" key="1">
    <citation type="journal article" date="2021" name="Int. J. Syst. Evol. Microbiol.">
        <title>Novosphingobium decolorationis sp. nov., an aniline blue-decolourizing bacterium isolated from East Pacific sediment.</title>
        <authorList>
            <person name="Chen X."/>
            <person name="Dong B."/>
            <person name="Chen T."/>
            <person name="Ren N."/>
            <person name="Wang J."/>
            <person name="Xu Y."/>
            <person name="Yang J."/>
            <person name="Zhu S."/>
            <person name="Chen J."/>
        </authorList>
    </citation>
    <scope>NUCLEOTIDE SEQUENCE [LARGE SCALE GENOMIC DNA]</scope>
    <source>
        <strain evidence="3 4">502str22</strain>
    </source>
</reference>
<gene>
    <name evidence="3" type="ORF">HT578_02385</name>
</gene>
<proteinExistence type="inferred from homology"/>
<evidence type="ECO:0000256" key="2">
    <source>
        <dbReference type="RuleBase" id="RU362097"/>
    </source>
</evidence>
<keyword evidence="2" id="KW-0449">Lipoprotein</keyword>
<dbReference type="Proteomes" id="UP000677126">
    <property type="component" value="Chromosome"/>
</dbReference>
<dbReference type="PANTHER" id="PTHR30203">
    <property type="entry name" value="OUTER MEMBRANE CATION EFFLUX PROTEIN"/>
    <property type="match status" value="1"/>
</dbReference>
<sequence length="505" mass="53757">MTHHSSRARTTASPLLLALTLGACTVGPDYAAPSLEAPADWHSWRSGDGTLHTTSTDGAALPADWWTLWGDPVLNDLEARALVANPDIASAALHFAAARVQRGGAKAAGLPQVNLSGSLTRQRLSENGASTRLFDVIGSEAERDQMARFLANPFTLFQGGFDAGWEPDLWGKVRRSLEVADARVEGQAATLEQARLTVASEVARSYVELRSVQRQLALAQEDRDILTEREEIVGARVRAGLDGHAVLEGETMARAGAQATLAPLRAQEAALINALAVLTGERPGGLQDLLDPPAGTGVPSDPDLGLGLPSEVALGRPDVRAAGAQLHAATAEIGVAVADLYPSIRLGGGFSLESYRSENLFDWGSRTWSVGPSLNLPLFDGGRRRRVVALRRIEQREAAVRFQQTVLSAWQEIDDALNGYGAERSRRDELAARLAGAERRRDLVQANYAAGNVSYLPLLDARRAVLGAQRELAQSEGNLRTRFIAVNKAVGNVPPGDPAGGEGAP</sequence>
<dbReference type="InterPro" id="IPR010131">
    <property type="entry name" value="MdtP/NodT-like"/>
</dbReference>